<protein>
    <submittedName>
        <fullName evidence="3">Isochorismatase</fullName>
    </submittedName>
</protein>
<comment type="caution">
    <text evidence="3">The sequence shown here is derived from an EMBL/GenBank/DDBJ whole genome shotgun (WGS) entry which is preliminary data.</text>
</comment>
<dbReference type="PANTHER" id="PTHR43540">
    <property type="entry name" value="PEROXYUREIDOACRYLATE/UREIDOACRYLATE AMIDOHYDROLASE-RELATED"/>
    <property type="match status" value="1"/>
</dbReference>
<dbReference type="RefSeq" id="WP_075358053.1">
    <property type="nucleotide sequence ID" value="NZ_MSRG01000023.1"/>
</dbReference>
<evidence type="ECO:0000256" key="1">
    <source>
        <dbReference type="ARBA" id="ARBA00022801"/>
    </source>
</evidence>
<dbReference type="InterPro" id="IPR050272">
    <property type="entry name" value="Isochorismatase-like_hydrls"/>
</dbReference>
<dbReference type="InterPro" id="IPR036380">
    <property type="entry name" value="Isochorismatase-like_sf"/>
</dbReference>
<evidence type="ECO:0000259" key="2">
    <source>
        <dbReference type="Pfam" id="PF00857"/>
    </source>
</evidence>
<accession>A0A242MGV9</accession>
<dbReference type="InterPro" id="IPR000868">
    <property type="entry name" value="Isochorismatase-like_dom"/>
</dbReference>
<keyword evidence="1" id="KW-0378">Hydrolase</keyword>
<dbReference type="AlphaFoldDB" id="A0A242MGV9"/>
<gene>
    <name evidence="3" type="ORF">PAMC26577_26180</name>
</gene>
<dbReference type="SUPFAM" id="SSF52499">
    <property type="entry name" value="Isochorismatase-like hydrolases"/>
    <property type="match status" value="1"/>
</dbReference>
<feature type="domain" description="Isochorismatase-like" evidence="2">
    <location>
        <begin position="11"/>
        <end position="196"/>
    </location>
</feature>
<dbReference type="EMBL" id="NBTZ01000106">
    <property type="protein sequence ID" value="OTP70544.1"/>
    <property type="molecule type" value="Genomic_DNA"/>
</dbReference>
<dbReference type="Pfam" id="PF00857">
    <property type="entry name" value="Isochorismatase"/>
    <property type="match status" value="1"/>
</dbReference>
<reference evidence="3 4" key="1">
    <citation type="submission" date="2017-03" db="EMBL/GenBank/DDBJ databases">
        <title>Genome analysis of strain PAMC 26577.</title>
        <authorList>
            <person name="Oh H.-M."/>
            <person name="Yang J.-A."/>
        </authorList>
    </citation>
    <scope>NUCLEOTIDE SEQUENCE [LARGE SCALE GENOMIC DNA]</scope>
    <source>
        <strain evidence="3 4">PAMC 26577</strain>
    </source>
</reference>
<dbReference type="PANTHER" id="PTHR43540:SF16">
    <property type="entry name" value="ISOCHORISMATASE-LIKE DOMAIN-CONTAINING PROTEIN"/>
    <property type="match status" value="1"/>
</dbReference>
<organism evidence="3 4">
    <name type="scientific">Caballeronia sordidicola</name>
    <name type="common">Burkholderia sordidicola</name>
    <dbReference type="NCBI Taxonomy" id="196367"/>
    <lineage>
        <taxon>Bacteria</taxon>
        <taxon>Pseudomonadati</taxon>
        <taxon>Pseudomonadota</taxon>
        <taxon>Betaproteobacteria</taxon>
        <taxon>Burkholderiales</taxon>
        <taxon>Burkholderiaceae</taxon>
        <taxon>Caballeronia</taxon>
    </lineage>
</organism>
<proteinExistence type="predicted"/>
<name>A0A242MGV9_CABSO</name>
<dbReference type="Gene3D" id="3.40.50.850">
    <property type="entry name" value="Isochorismatase-like"/>
    <property type="match status" value="1"/>
</dbReference>
<evidence type="ECO:0000313" key="4">
    <source>
        <dbReference type="Proteomes" id="UP000195221"/>
    </source>
</evidence>
<dbReference type="CDD" id="cd00431">
    <property type="entry name" value="cysteine_hydrolases"/>
    <property type="match status" value="1"/>
</dbReference>
<sequence>MSASNYEQHNTALLIVDPYNDFMTEGGKLFNAIKETADASHMFDNLRQIIPTVRAAGIQVFIVPHHRSHPGDFDHWQHINMFQQAGLPTKAFEVGTWGGEFNPEFGPQPGDVVIKEHWAQSGFANTDLDLQLKQYGIQKIILVGLIANSCIESTGRFGMELGYHVTLVKDATAAFSHAGMVAAQTNAPMFAHAILTTDELLSKLPVHVA</sequence>
<dbReference type="GO" id="GO:0016787">
    <property type="term" value="F:hydrolase activity"/>
    <property type="evidence" value="ECO:0007669"/>
    <property type="project" value="UniProtKB-KW"/>
</dbReference>
<evidence type="ECO:0000313" key="3">
    <source>
        <dbReference type="EMBL" id="OTP70544.1"/>
    </source>
</evidence>
<dbReference type="Proteomes" id="UP000195221">
    <property type="component" value="Unassembled WGS sequence"/>
</dbReference>